<proteinExistence type="predicted"/>
<accession>A0A7W8N7L7</accession>
<evidence type="ECO:0000313" key="2">
    <source>
        <dbReference type="Proteomes" id="UP000569092"/>
    </source>
</evidence>
<comment type="caution">
    <text evidence="1">The sequence shown here is derived from an EMBL/GenBank/DDBJ whole genome shotgun (WGS) entry which is preliminary data.</text>
</comment>
<reference evidence="1 2" key="1">
    <citation type="submission" date="2020-08" db="EMBL/GenBank/DDBJ databases">
        <title>Genomic Encyclopedia of Type Strains, Phase IV (KMG-V): Genome sequencing to study the core and pangenomes of soil and plant-associated prokaryotes.</title>
        <authorList>
            <person name="Whitman W."/>
        </authorList>
    </citation>
    <scope>NUCLEOTIDE SEQUENCE [LARGE SCALE GENOMIC DNA]</scope>
    <source>
        <strain evidence="1 2">M8US30</strain>
    </source>
</reference>
<name>A0A7W8N7L7_9BACT</name>
<dbReference type="AlphaFoldDB" id="A0A7W8N7L7"/>
<dbReference type="EMBL" id="JACHDZ010000010">
    <property type="protein sequence ID" value="MBB5346190.1"/>
    <property type="molecule type" value="Genomic_DNA"/>
</dbReference>
<gene>
    <name evidence="1" type="ORF">HDF10_004200</name>
</gene>
<protein>
    <submittedName>
        <fullName evidence="1">Uncharacterized protein</fullName>
    </submittedName>
</protein>
<dbReference type="Proteomes" id="UP000569092">
    <property type="component" value="Unassembled WGS sequence"/>
</dbReference>
<organism evidence="1 2">
    <name type="scientific">Tunturiibacter lichenicola</name>
    <dbReference type="NCBI Taxonomy" id="2051959"/>
    <lineage>
        <taxon>Bacteria</taxon>
        <taxon>Pseudomonadati</taxon>
        <taxon>Acidobacteriota</taxon>
        <taxon>Terriglobia</taxon>
        <taxon>Terriglobales</taxon>
        <taxon>Acidobacteriaceae</taxon>
        <taxon>Tunturiibacter</taxon>
    </lineage>
</organism>
<sequence>MSELLNPKVESSVRNSKNLEALLPYANVDTNATDAQRVATMDALLAVVVGRMDADPEVLKRAKRMLLLIAWHEGALLRTRVQGADGPARSFFQIECATAKNGFTSSALGAALKSEMAATVDSDVPTLTAAAAALTNTHDFPAGSLIKNWLEQVDIFGSYLARLILKKSADALPAPDSTFTREADYWYNVWNRGGAGNEGRKAVFIQHAKLLGSQLLRISLEGNTDFTTSLDEESLKRVTWSHLILIPPGSPTTPPIAFSFSSQKSFEFRGSASYYVEGKLVARLEVMLEVLAGSPTGLTLSTVEVPVGTKQVELIIDGEVLTRDEKLELTRVS</sequence>
<evidence type="ECO:0000313" key="1">
    <source>
        <dbReference type="EMBL" id="MBB5346190.1"/>
    </source>
</evidence>